<keyword evidence="2" id="KW-1185">Reference proteome</keyword>
<evidence type="ECO:0000313" key="2">
    <source>
        <dbReference type="Proteomes" id="UP001154282"/>
    </source>
</evidence>
<name>A0AAV0RD92_9ROSI</name>
<reference evidence="1" key="1">
    <citation type="submission" date="2022-08" db="EMBL/GenBank/DDBJ databases">
        <authorList>
            <person name="Gutierrez-Valencia J."/>
        </authorList>
    </citation>
    <scope>NUCLEOTIDE SEQUENCE</scope>
</reference>
<gene>
    <name evidence="1" type="ORF">LITE_LOCUS47230</name>
</gene>
<protein>
    <submittedName>
        <fullName evidence="1">Uncharacterized protein</fullName>
    </submittedName>
</protein>
<dbReference type="EMBL" id="CAMGYJ010000010">
    <property type="protein sequence ID" value="CAI0554544.1"/>
    <property type="molecule type" value="Genomic_DNA"/>
</dbReference>
<accession>A0AAV0RD92</accession>
<dbReference type="AlphaFoldDB" id="A0AAV0RD92"/>
<comment type="caution">
    <text evidence="1">The sequence shown here is derived from an EMBL/GenBank/DDBJ whole genome shotgun (WGS) entry which is preliminary data.</text>
</comment>
<evidence type="ECO:0000313" key="1">
    <source>
        <dbReference type="EMBL" id="CAI0554544.1"/>
    </source>
</evidence>
<proteinExistence type="predicted"/>
<sequence length="73" mass="8419">MWACFSKSSIRAAVQRHGDSEFGQRGIRVPYLRLLILIVRGSRQILTCPYYTTSELSWFCETCSLTRVKMKAT</sequence>
<organism evidence="1 2">
    <name type="scientific">Linum tenue</name>
    <dbReference type="NCBI Taxonomy" id="586396"/>
    <lineage>
        <taxon>Eukaryota</taxon>
        <taxon>Viridiplantae</taxon>
        <taxon>Streptophyta</taxon>
        <taxon>Embryophyta</taxon>
        <taxon>Tracheophyta</taxon>
        <taxon>Spermatophyta</taxon>
        <taxon>Magnoliopsida</taxon>
        <taxon>eudicotyledons</taxon>
        <taxon>Gunneridae</taxon>
        <taxon>Pentapetalae</taxon>
        <taxon>rosids</taxon>
        <taxon>fabids</taxon>
        <taxon>Malpighiales</taxon>
        <taxon>Linaceae</taxon>
        <taxon>Linum</taxon>
    </lineage>
</organism>
<dbReference type="Proteomes" id="UP001154282">
    <property type="component" value="Unassembled WGS sequence"/>
</dbReference>